<dbReference type="EMBL" id="CP030280">
    <property type="protein sequence ID" value="AWY97017.1"/>
    <property type="molecule type" value="Genomic_DNA"/>
</dbReference>
<organism evidence="1 2">
    <name type="scientific">Blautia argi</name>
    <dbReference type="NCBI Taxonomy" id="1912897"/>
    <lineage>
        <taxon>Bacteria</taxon>
        <taxon>Bacillati</taxon>
        <taxon>Bacillota</taxon>
        <taxon>Clostridia</taxon>
        <taxon>Lachnospirales</taxon>
        <taxon>Lachnospiraceae</taxon>
        <taxon>Blautia</taxon>
    </lineage>
</organism>
<gene>
    <name evidence="1" type="ORF">DQQ01_01360</name>
</gene>
<dbReference type="Proteomes" id="UP000250003">
    <property type="component" value="Chromosome"/>
</dbReference>
<accession>A0A2Z4U7J2</accession>
<dbReference type="RefSeq" id="WP_111917853.1">
    <property type="nucleotide sequence ID" value="NZ_CAUWHR010000023.1"/>
</dbReference>
<evidence type="ECO:0000313" key="1">
    <source>
        <dbReference type="EMBL" id="AWY97017.1"/>
    </source>
</evidence>
<dbReference type="OrthoDB" id="2086691at2"/>
<sequence>MKQMNLGLAAPNLVCICVDNVKDNRIEGRIYHYYTEQPEIIKDTMQLLRILEAFYDRIDFPQAAEQLREFVNDSAEVKRRKQLPKPVKDREFLMKQDGECGTFLLHVQYRQNATWQGQIMWKERGKTLEFRSALELLVLLDNALAAYKE</sequence>
<dbReference type="KEGG" id="blau:DQQ01_01360"/>
<evidence type="ECO:0000313" key="2">
    <source>
        <dbReference type="Proteomes" id="UP000250003"/>
    </source>
</evidence>
<name>A0A2Z4U7J2_9FIRM</name>
<reference evidence="2" key="1">
    <citation type="submission" date="2018-06" db="EMBL/GenBank/DDBJ databases">
        <title>Description of Blautia argi sp. nov., a new anaerobic isolated from dog feces.</title>
        <authorList>
            <person name="Chang Y.-H."/>
            <person name="Paek J."/>
            <person name="Shin Y."/>
        </authorList>
    </citation>
    <scope>NUCLEOTIDE SEQUENCE [LARGE SCALE GENOMIC DNA]</scope>
    <source>
        <strain evidence="2">KCTC 15426</strain>
    </source>
</reference>
<proteinExistence type="predicted"/>
<keyword evidence="2" id="KW-1185">Reference proteome</keyword>
<dbReference type="AlphaFoldDB" id="A0A2Z4U7J2"/>
<protein>
    <submittedName>
        <fullName evidence="1">Uncharacterized protein</fullName>
    </submittedName>
</protein>